<accession>A0A8H6JEC6</accession>
<evidence type="ECO:0000259" key="1">
    <source>
        <dbReference type="PROSITE" id="PS50181"/>
    </source>
</evidence>
<dbReference type="AlphaFoldDB" id="A0A8H6JEC6"/>
<name>A0A8H6JEC6_9PEZI</name>
<gene>
    <name evidence="2" type="ORF">CSOJ01_05677</name>
</gene>
<dbReference type="EMBL" id="WIGN01000073">
    <property type="protein sequence ID" value="KAF6811544.1"/>
    <property type="molecule type" value="Genomic_DNA"/>
</dbReference>
<dbReference type="Proteomes" id="UP000652219">
    <property type="component" value="Unassembled WGS sequence"/>
</dbReference>
<dbReference type="Pfam" id="PF12937">
    <property type="entry name" value="F-box-like"/>
    <property type="match status" value="1"/>
</dbReference>
<sequence length="471" mass="53234">MESSNFANLPTEILQHVCRELVADELDAGARRGLLSLSRVSRRLRTIAIPNLFREISPILLDPHELSRPAPYTSFIGLLRTFITNPGIAAEVRDIVTYPLGRRRMSLEDFAIISTRAAEMGITVPVSVHPEACRAAAERTLWTEAAGLEDGEASQFLAEMIMAHTSNVRSIDYSVCNENTFFDTFSAAASRQPPDSRPLLASLEDFRIENLGPANRALPIAKAAPDLDSMWLDGVHGPVTGLRHDRVRVLLLTTAMLLTDEVRDLVLGFPGVRKLFVSWTSWSLVSPVSDRPWCSPRQAVDALEPIAAQLTDLTMRFFHWYRYSLDEPRTEPLAECVASFRTLEALERLDVDAVTLYDPKHELYERTMYNAKTARRFERMLPRSLKILVLDNMMPGPIDDDLLVFASAVKESCPLLQRIEYQRVPRRRERLPSGQVEELRELFGKQGVAFVDLTDESFAPVSWRRERGDKD</sequence>
<reference evidence="2 3" key="1">
    <citation type="journal article" date="2020" name="Phytopathology">
        <title>Genome Sequence Resources of Colletotrichum truncatum, C. plurivorum, C. musicola, and C. sojae: Four Species Pathogenic to Soybean (Glycine max).</title>
        <authorList>
            <person name="Rogerio F."/>
            <person name="Boufleur T.R."/>
            <person name="Ciampi-Guillardi M."/>
            <person name="Sukno S.A."/>
            <person name="Thon M.R."/>
            <person name="Massola Junior N.S."/>
            <person name="Baroncelli R."/>
        </authorList>
    </citation>
    <scope>NUCLEOTIDE SEQUENCE [LARGE SCALE GENOMIC DNA]</scope>
    <source>
        <strain evidence="2 3">LFN0009</strain>
    </source>
</reference>
<evidence type="ECO:0000313" key="2">
    <source>
        <dbReference type="EMBL" id="KAF6811544.1"/>
    </source>
</evidence>
<keyword evidence="3" id="KW-1185">Reference proteome</keyword>
<dbReference type="PROSITE" id="PS50181">
    <property type="entry name" value="FBOX"/>
    <property type="match status" value="1"/>
</dbReference>
<feature type="domain" description="F-box" evidence="1">
    <location>
        <begin position="3"/>
        <end position="56"/>
    </location>
</feature>
<organism evidence="2 3">
    <name type="scientific">Colletotrichum sojae</name>
    <dbReference type="NCBI Taxonomy" id="2175907"/>
    <lineage>
        <taxon>Eukaryota</taxon>
        <taxon>Fungi</taxon>
        <taxon>Dikarya</taxon>
        <taxon>Ascomycota</taxon>
        <taxon>Pezizomycotina</taxon>
        <taxon>Sordariomycetes</taxon>
        <taxon>Hypocreomycetidae</taxon>
        <taxon>Glomerellales</taxon>
        <taxon>Glomerellaceae</taxon>
        <taxon>Colletotrichum</taxon>
        <taxon>Colletotrichum orchidearum species complex</taxon>
    </lineage>
</organism>
<protein>
    <submittedName>
        <fullName evidence="2">F-box domain protein</fullName>
    </submittedName>
</protein>
<dbReference type="InterPro" id="IPR001810">
    <property type="entry name" value="F-box_dom"/>
</dbReference>
<comment type="caution">
    <text evidence="2">The sequence shown here is derived from an EMBL/GenBank/DDBJ whole genome shotgun (WGS) entry which is preliminary data.</text>
</comment>
<proteinExistence type="predicted"/>
<evidence type="ECO:0000313" key="3">
    <source>
        <dbReference type="Proteomes" id="UP000652219"/>
    </source>
</evidence>